<keyword evidence="2" id="KW-0812">Transmembrane</keyword>
<reference evidence="3 4" key="1">
    <citation type="submission" date="2019-06" db="EMBL/GenBank/DDBJ databases">
        <title>Sequencing the genomes of 1000 actinobacteria strains.</title>
        <authorList>
            <person name="Klenk H.-P."/>
        </authorList>
    </citation>
    <scope>NUCLEOTIDE SEQUENCE [LARGE SCALE GENOMIC DNA]</scope>
    <source>
        <strain evidence="3 4">DSM 45679</strain>
    </source>
</reference>
<proteinExistence type="predicted"/>
<organism evidence="3 4">
    <name type="scientific">Amycolatopsis cihanbeyliensis</name>
    <dbReference type="NCBI Taxonomy" id="1128664"/>
    <lineage>
        <taxon>Bacteria</taxon>
        <taxon>Bacillati</taxon>
        <taxon>Actinomycetota</taxon>
        <taxon>Actinomycetes</taxon>
        <taxon>Pseudonocardiales</taxon>
        <taxon>Pseudonocardiaceae</taxon>
        <taxon>Amycolatopsis</taxon>
    </lineage>
</organism>
<feature type="region of interest" description="Disordered" evidence="1">
    <location>
        <begin position="1"/>
        <end position="39"/>
    </location>
</feature>
<protein>
    <submittedName>
        <fullName evidence="3">Uncharacterized protein</fullName>
    </submittedName>
</protein>
<feature type="transmembrane region" description="Helical" evidence="2">
    <location>
        <begin position="111"/>
        <end position="132"/>
    </location>
</feature>
<dbReference type="Proteomes" id="UP000320876">
    <property type="component" value="Unassembled WGS sequence"/>
</dbReference>
<dbReference type="AlphaFoldDB" id="A0A542DBW8"/>
<gene>
    <name evidence="3" type="ORF">FB471_0186</name>
</gene>
<accession>A0A542DBW8</accession>
<keyword evidence="2" id="KW-0472">Membrane</keyword>
<evidence type="ECO:0000256" key="1">
    <source>
        <dbReference type="SAM" id="MobiDB-lite"/>
    </source>
</evidence>
<keyword evidence="4" id="KW-1185">Reference proteome</keyword>
<keyword evidence="2" id="KW-1133">Transmembrane helix</keyword>
<sequence length="190" mass="20450">MSRESCFSRAPGQKPTLNGRADEREGGDPCTEISFPVPTSRGPPGDWEVFIIGALALVMIGLLLRRMGRRPAARRLTCHRPSLRIPSVGYSGPTEGINTDLQNWKIGWSKVFLVLCATVVVIAGASVTTLPVDLRRELDIVLLALAGCISAVQCTVAPEEMRQAGGVLFARTQGMFGTYYQAASGYVPIS</sequence>
<evidence type="ECO:0000313" key="4">
    <source>
        <dbReference type="Proteomes" id="UP000320876"/>
    </source>
</evidence>
<feature type="transmembrane region" description="Helical" evidence="2">
    <location>
        <begin position="47"/>
        <end position="64"/>
    </location>
</feature>
<name>A0A542DBW8_AMYCI</name>
<comment type="caution">
    <text evidence="3">The sequence shown here is derived from an EMBL/GenBank/DDBJ whole genome shotgun (WGS) entry which is preliminary data.</text>
</comment>
<evidence type="ECO:0000256" key="2">
    <source>
        <dbReference type="SAM" id="Phobius"/>
    </source>
</evidence>
<dbReference type="EMBL" id="VFML01000001">
    <property type="protein sequence ID" value="TQJ00555.1"/>
    <property type="molecule type" value="Genomic_DNA"/>
</dbReference>
<evidence type="ECO:0000313" key="3">
    <source>
        <dbReference type="EMBL" id="TQJ00555.1"/>
    </source>
</evidence>